<dbReference type="InterPro" id="IPR001412">
    <property type="entry name" value="aa-tRNA-synth_I_CS"/>
</dbReference>
<evidence type="ECO:0000256" key="13">
    <source>
        <dbReference type="RuleBase" id="RU363035"/>
    </source>
</evidence>
<dbReference type="InterPro" id="IPR014729">
    <property type="entry name" value="Rossmann-like_a/b/a_fold"/>
</dbReference>
<dbReference type="SUPFAM" id="SSF50677">
    <property type="entry name" value="ValRS/IleRS/LeuRS editing domain"/>
    <property type="match status" value="1"/>
</dbReference>
<evidence type="ECO:0000256" key="11">
    <source>
        <dbReference type="ARBA" id="ARBA00048359"/>
    </source>
</evidence>
<dbReference type="InterPro" id="IPR002301">
    <property type="entry name" value="Ile-tRNA-ligase"/>
</dbReference>
<dbReference type="SUPFAM" id="SSF52374">
    <property type="entry name" value="Nucleotidylyl transferase"/>
    <property type="match status" value="1"/>
</dbReference>
<comment type="catalytic activity">
    <reaction evidence="11">
        <text>tRNA(Ile) + L-isoleucine + ATP = L-isoleucyl-tRNA(Ile) + AMP + diphosphate</text>
        <dbReference type="Rhea" id="RHEA:11060"/>
        <dbReference type="Rhea" id="RHEA-COMP:9666"/>
        <dbReference type="Rhea" id="RHEA-COMP:9695"/>
        <dbReference type="ChEBI" id="CHEBI:30616"/>
        <dbReference type="ChEBI" id="CHEBI:33019"/>
        <dbReference type="ChEBI" id="CHEBI:58045"/>
        <dbReference type="ChEBI" id="CHEBI:78442"/>
        <dbReference type="ChEBI" id="CHEBI:78528"/>
        <dbReference type="ChEBI" id="CHEBI:456215"/>
        <dbReference type="EC" id="6.1.1.5"/>
    </reaction>
</comment>
<dbReference type="InterPro" id="IPR013155">
    <property type="entry name" value="M/V/L/I-tRNA-synth_anticd-bd"/>
</dbReference>
<dbReference type="OrthoDB" id="9810365at2"/>
<dbReference type="Gene3D" id="1.10.730.20">
    <property type="match status" value="1"/>
</dbReference>
<dbReference type="PANTHER" id="PTHR42765">
    <property type="entry name" value="SOLEUCYL-TRNA SYNTHETASE"/>
    <property type="match status" value="1"/>
</dbReference>
<dbReference type="PROSITE" id="PS00178">
    <property type="entry name" value="AA_TRNA_LIGASE_I"/>
    <property type="match status" value="1"/>
</dbReference>
<dbReference type="PATRIC" id="fig|1116213.3.peg.146"/>
<evidence type="ECO:0000256" key="1">
    <source>
        <dbReference type="ARBA" id="ARBA00006887"/>
    </source>
</evidence>
<dbReference type="EC" id="6.1.1.5" evidence="2 12"/>
<dbReference type="SUPFAM" id="SSF47323">
    <property type="entry name" value="Anticodon-binding domain of a subclass of class I aminoacyl-tRNA synthetases"/>
    <property type="match status" value="1"/>
</dbReference>
<reference evidence="16" key="1">
    <citation type="submission" date="2011-11" db="EMBL/GenBank/DDBJ databases">
        <title>Complete genome sequence of Candidatus Mycoplasma haemominutum.</title>
        <authorList>
            <person name="Barker E.N."/>
            <person name="Darby A.C."/>
            <person name="Helps C.R."/>
            <person name="Peters I.R."/>
            <person name="Hughes M.A."/>
            <person name="Radford A.D."/>
            <person name="Novacco M."/>
            <person name="Boretti F."/>
            <person name="Hofmann-Lehmann R."/>
            <person name="Tasker S."/>
        </authorList>
    </citation>
    <scope>NUCLEOTIDE SEQUENCE</scope>
    <source>
        <strain evidence="16">Birmingham 1</strain>
    </source>
</reference>
<accession>G8C2V4</accession>
<sequence length="919" mass="106429">MVKFKDTLFLPKTDFPMKANLVAKQERFWTFWRENSIYHKRLSLNEGKPKYRLLDGPPYANGAIHMGHAFNKILKDFVVRWKNISGYQCSFIPGWDVHGLPIENKVEKDVRGFKTLPESEKLRVAHEFALSQVELQTNQLSQLNLCFSLDKKYLTSDRKFIENEYSLFTELWSAGLIYRELKPVAWSYSSETALAESELIYREVECESIYFCWEIVDSPNTQLKGVKLIIWTTTPYSLEANLAVAFNPKLSYSTFKYQHQTYLASEEFISKASSLFNCADYLITSEDKVAAAELENSRYLNNLTGEINPIFSASFLEGGVGSGLVHLAPGLGEEDYLICREHQLSPYCVINEKGYFQEEAKFSPISGKFYQEASKTVIEFLEASKNLILVQTIKHKNATDWRTGTPTFYRATQQWFLNLEALREKLANSLKKGNWISQPSWLADKLGETILSRKEWCLSRQRSWGVPIPVIFKDGEIYGGLKQLKKNISILVERGIEAWHILPIETFLGETLTQEELSYFSKCTDILDVWFDSGTAFMQMGDFQSALYVEGCDQLRGWFNSSTILSVFQRGKLPFQRLVAHGFILDEKGYKMSKSQGNVVDPLQIVSKVGSDIFRLWVASSNFYKDIRFSWNQLSSIEQQYRKFRNVLFKFSLSVLPNFDWSAVKISALKPKQLGNQYILHFFVNTLSEAHRKCECLDFQKIIKLFSEFVELYSAWYLELAKPILYSRENENNLKSEIIDTIAAIFKYSLQLLSIFIPQTAEEVYSHLNFPSKKESLWLEDYKIEEIRNLVPVDEAAWNHFFKVRTDILIQLEEKYSSKELTSIREARIHIPSEELKYFDTDTWAHLLGAAEVAKTSEKKIQIFKTQLQKCPRCLLYSQDNECTELNWEGDPVLLCNSCSIVLRNYWNNACNKNICQDN</sequence>
<dbReference type="Pfam" id="PF00133">
    <property type="entry name" value="tRNA-synt_1"/>
    <property type="match status" value="1"/>
</dbReference>
<comment type="function">
    <text evidence="10">Catalyzes the attachment of isoleucine to tRNA(Ile). As IleRS can inadvertently accommodate and process structurally similar amino acids such as valine, to avoid such errors it has two additional distinct tRNA(Ile)-dependent editing activities. One activity is designated as 'pretransfer' editing and involves the hydrolysis of activated Val-AMP. The other activity is designated 'posttransfer' editing and involves deacylation of mischarged Val-tRNA(Ile).</text>
</comment>
<evidence type="ECO:0000256" key="7">
    <source>
        <dbReference type="ARBA" id="ARBA00022840"/>
    </source>
</evidence>
<keyword evidence="5 13" id="KW-0436">Ligase</keyword>
<evidence type="ECO:0000256" key="6">
    <source>
        <dbReference type="ARBA" id="ARBA00022741"/>
    </source>
</evidence>
<organism evidence="16">
    <name type="scientific">Candidatus Mycoplasma haematominutum 'Birmingham 1'</name>
    <dbReference type="NCBI Taxonomy" id="1116213"/>
    <lineage>
        <taxon>Bacteria</taxon>
        <taxon>Bacillati</taxon>
        <taxon>Mycoplasmatota</taxon>
        <taxon>Mollicutes</taxon>
        <taxon>Mycoplasmataceae</taxon>
        <taxon>Mycoplasma</taxon>
    </lineage>
</organism>
<keyword evidence="4" id="KW-0963">Cytoplasm</keyword>
<keyword evidence="6 13" id="KW-0547">Nucleotide-binding</keyword>
<dbReference type="GO" id="GO:0004822">
    <property type="term" value="F:isoleucine-tRNA ligase activity"/>
    <property type="evidence" value="ECO:0007669"/>
    <property type="project" value="UniProtKB-UniRule"/>
</dbReference>
<feature type="domain" description="Methionyl/Valyl/Leucyl/Isoleucyl-tRNA synthetase anticodon-binding" evidence="15">
    <location>
        <begin position="677"/>
        <end position="819"/>
    </location>
</feature>
<evidence type="ECO:0000256" key="3">
    <source>
        <dbReference type="ARBA" id="ARBA00022009"/>
    </source>
</evidence>
<dbReference type="HOGENOM" id="CLU_001493_7_1_14"/>
<dbReference type="EMBL" id="HE613254">
    <property type="protein sequence ID" value="CCE66652.1"/>
    <property type="molecule type" value="Genomic_DNA"/>
</dbReference>
<dbReference type="NCBIfam" id="TIGR00392">
    <property type="entry name" value="ileS"/>
    <property type="match status" value="1"/>
</dbReference>
<dbReference type="InterPro" id="IPR009080">
    <property type="entry name" value="tRNAsynth_Ia_anticodon-bd"/>
</dbReference>
<comment type="similarity">
    <text evidence="1">Belongs to the class-I aminoacyl-tRNA synthetase family. IleS type 1 subfamily.</text>
</comment>
<feature type="domain" description="Aminoacyl-tRNA synthetase class Ia" evidence="14">
    <location>
        <begin position="29"/>
        <end position="630"/>
    </location>
</feature>
<gene>
    <name evidence="16" type="primary">ileS</name>
    <name evidence="16" type="ORF">MHM_01340</name>
</gene>
<protein>
    <recommendedName>
        <fullName evidence="3 12">Isoleucine--tRNA ligase</fullName>
        <ecNumber evidence="2 12">6.1.1.5</ecNumber>
    </recommendedName>
</protein>
<dbReference type="PANTHER" id="PTHR42765:SF1">
    <property type="entry name" value="ISOLEUCINE--TRNA LIGASE, MITOCHONDRIAL"/>
    <property type="match status" value="1"/>
</dbReference>
<dbReference type="RefSeq" id="WP_015511517.1">
    <property type="nucleotide sequence ID" value="NC_021007.1"/>
</dbReference>
<name>G8C2V4_9MOLU</name>
<dbReference type="PRINTS" id="PR00984">
    <property type="entry name" value="TRNASYNTHILE"/>
</dbReference>
<dbReference type="AlphaFoldDB" id="G8C2V4"/>
<dbReference type="InterPro" id="IPR009008">
    <property type="entry name" value="Val/Leu/Ile-tRNA-synth_edit"/>
</dbReference>
<dbReference type="GO" id="GO:0002161">
    <property type="term" value="F:aminoacyl-tRNA deacylase activity"/>
    <property type="evidence" value="ECO:0007669"/>
    <property type="project" value="InterPro"/>
</dbReference>
<evidence type="ECO:0000259" key="14">
    <source>
        <dbReference type="Pfam" id="PF00133"/>
    </source>
</evidence>
<evidence type="ECO:0000256" key="8">
    <source>
        <dbReference type="ARBA" id="ARBA00022917"/>
    </source>
</evidence>
<evidence type="ECO:0000256" key="5">
    <source>
        <dbReference type="ARBA" id="ARBA00022598"/>
    </source>
</evidence>
<dbReference type="GO" id="GO:0005829">
    <property type="term" value="C:cytosol"/>
    <property type="evidence" value="ECO:0007669"/>
    <property type="project" value="TreeGrafter"/>
</dbReference>
<dbReference type="GO" id="GO:0005524">
    <property type="term" value="F:ATP binding"/>
    <property type="evidence" value="ECO:0007669"/>
    <property type="project" value="UniProtKB-KW"/>
</dbReference>
<dbReference type="KEGG" id="mhb:MHM_01340"/>
<dbReference type="Pfam" id="PF08264">
    <property type="entry name" value="Anticodon_1"/>
    <property type="match status" value="1"/>
</dbReference>
<evidence type="ECO:0000256" key="10">
    <source>
        <dbReference type="ARBA" id="ARBA00025217"/>
    </source>
</evidence>
<evidence type="ECO:0000256" key="2">
    <source>
        <dbReference type="ARBA" id="ARBA00013165"/>
    </source>
</evidence>
<dbReference type="InterPro" id="IPR050081">
    <property type="entry name" value="Ile-tRNA_ligase"/>
</dbReference>
<keyword evidence="7 13" id="KW-0067">ATP-binding</keyword>
<evidence type="ECO:0000256" key="12">
    <source>
        <dbReference type="NCBIfam" id="TIGR00392"/>
    </source>
</evidence>
<evidence type="ECO:0000256" key="9">
    <source>
        <dbReference type="ARBA" id="ARBA00023146"/>
    </source>
</evidence>
<dbReference type="InterPro" id="IPR002300">
    <property type="entry name" value="aa-tRNA-synth_Ia"/>
</dbReference>
<evidence type="ECO:0000256" key="4">
    <source>
        <dbReference type="ARBA" id="ARBA00022490"/>
    </source>
</evidence>
<evidence type="ECO:0000313" key="16">
    <source>
        <dbReference type="EMBL" id="CCE66652.1"/>
    </source>
</evidence>
<evidence type="ECO:0000259" key="15">
    <source>
        <dbReference type="Pfam" id="PF08264"/>
    </source>
</evidence>
<dbReference type="Gene3D" id="3.40.50.620">
    <property type="entry name" value="HUPs"/>
    <property type="match status" value="2"/>
</dbReference>
<proteinExistence type="inferred from homology"/>
<keyword evidence="9 13" id="KW-0030">Aminoacyl-tRNA synthetase</keyword>
<keyword evidence="8 13" id="KW-0648">Protein biosynthesis</keyword>
<reference evidence="16" key="2">
    <citation type="submission" date="2011-11" db="EMBL/GenBank/DDBJ databases">
        <authorList>
            <person name="Barker E."/>
        </authorList>
    </citation>
    <scope>NUCLEOTIDE SEQUENCE</scope>
    <source>
        <strain evidence="16">Birmingham 1</strain>
    </source>
</reference>
<dbReference type="GO" id="GO:0006428">
    <property type="term" value="P:isoleucyl-tRNA aminoacylation"/>
    <property type="evidence" value="ECO:0007669"/>
    <property type="project" value="UniProtKB-UniRule"/>
</dbReference>